<dbReference type="Proteomes" id="UP000180254">
    <property type="component" value="Unassembled WGS sequence"/>
</dbReference>
<dbReference type="InterPro" id="IPR036138">
    <property type="entry name" value="PBP_dimer_sf"/>
</dbReference>
<evidence type="ECO:0000256" key="1">
    <source>
        <dbReference type="SAM" id="Phobius"/>
    </source>
</evidence>
<dbReference type="GO" id="GO:0071972">
    <property type="term" value="F:peptidoglycan L,D-transpeptidase activity"/>
    <property type="evidence" value="ECO:0007669"/>
    <property type="project" value="TreeGrafter"/>
</dbReference>
<dbReference type="STRING" id="39480.EUAN_15810"/>
<proteinExistence type="predicted"/>
<feature type="transmembrane region" description="Helical" evidence="1">
    <location>
        <begin position="12"/>
        <end position="30"/>
    </location>
</feature>
<reference evidence="4 5" key="1">
    <citation type="submission" date="2016-09" db="EMBL/GenBank/DDBJ databases">
        <title>Genome sequence of Eubacterium angustum.</title>
        <authorList>
            <person name="Poehlein A."/>
            <person name="Daniel R."/>
        </authorList>
    </citation>
    <scope>NUCLEOTIDE SEQUENCE [LARGE SCALE GENOMIC DNA]</scope>
    <source>
        <strain evidence="4 5">DSM 1989</strain>
    </source>
</reference>
<dbReference type="PANTHER" id="PTHR30627">
    <property type="entry name" value="PEPTIDOGLYCAN D,D-TRANSPEPTIDASE"/>
    <property type="match status" value="1"/>
</dbReference>
<dbReference type="GO" id="GO:0008658">
    <property type="term" value="F:penicillin binding"/>
    <property type="evidence" value="ECO:0007669"/>
    <property type="project" value="InterPro"/>
</dbReference>
<dbReference type="RefSeq" id="WP_071063388.1">
    <property type="nucleotide sequence ID" value="NZ_MKIE01000005.1"/>
</dbReference>
<comment type="caution">
    <text evidence="4">The sequence shown here is derived from an EMBL/GenBank/DDBJ whole genome shotgun (WGS) entry which is preliminary data.</text>
</comment>
<evidence type="ECO:0000259" key="3">
    <source>
        <dbReference type="Pfam" id="PF21922"/>
    </source>
</evidence>
<dbReference type="InterPro" id="IPR001460">
    <property type="entry name" value="PCN-bd_Tpept"/>
</dbReference>
<gene>
    <name evidence="4" type="primary">pbpA</name>
    <name evidence="4" type="ORF">EUAN_15810</name>
</gene>
<keyword evidence="5" id="KW-1185">Reference proteome</keyword>
<dbReference type="OrthoDB" id="9766847at2"/>
<name>A0A1S1V671_9FIRM</name>
<dbReference type="Gene3D" id="3.90.1310.10">
    <property type="entry name" value="Penicillin-binding protein 2a (Domain 2)"/>
    <property type="match status" value="1"/>
</dbReference>
<dbReference type="InterPro" id="IPR012338">
    <property type="entry name" value="Beta-lactam/transpept-like"/>
</dbReference>
<dbReference type="SUPFAM" id="SSF56601">
    <property type="entry name" value="beta-lactamase/transpeptidase-like"/>
    <property type="match status" value="1"/>
</dbReference>
<dbReference type="GO" id="GO:0071555">
    <property type="term" value="P:cell wall organization"/>
    <property type="evidence" value="ECO:0007669"/>
    <property type="project" value="TreeGrafter"/>
</dbReference>
<evidence type="ECO:0000259" key="2">
    <source>
        <dbReference type="Pfam" id="PF00905"/>
    </source>
</evidence>
<dbReference type="SUPFAM" id="SSF56519">
    <property type="entry name" value="Penicillin binding protein dimerisation domain"/>
    <property type="match status" value="1"/>
</dbReference>
<sequence>MSNKKENNRITWVLGILCGLFVIPILYLSYFQIFRAEEIKDHQSNRRIWAGEEQILRGSISDRNGEILAYSERGADGGQSREYKYGETYGHIIGYSYRAYGRYGLENSYNNELLDLREKNPISELQELLQSGDEKYGNNLTLTVDHVLQQKAYSLLEGRRGSIVLMNPSTGEVYAMASNPSFNPSTMAEEWEQIVESEDSPLLNRATMGLYAPGSVFKLVTATGIMEDLNPKETYNCTGSTTIDGYKLRDYNEKAHGTVDLEKALEESCNTYFAEKGLELGDKKLRELAERYKLNSQIPFDLGVSVSRFQKGGMTEPDIGSTSIGQGKTLVTPLNIALMVSSIANDGNMVKPILVSEIRNHEGELKKQNSTEIIANVSSPETAKALRDMMVRVVESGTGTGAKIRNVQVAGKTGTAENETENSHAWFAGFAPAESPKVAVVVMLEYAGTTGGSASAPIARDMIIESMNRLGY</sequence>
<keyword evidence="1" id="KW-0472">Membrane</keyword>
<dbReference type="PANTHER" id="PTHR30627:SF24">
    <property type="entry name" value="PENICILLIN-BINDING PROTEIN 4B"/>
    <property type="match status" value="1"/>
</dbReference>
<dbReference type="AlphaFoldDB" id="A0A1S1V671"/>
<evidence type="ECO:0000313" key="4">
    <source>
        <dbReference type="EMBL" id="OHW62133.1"/>
    </source>
</evidence>
<dbReference type="InterPro" id="IPR050515">
    <property type="entry name" value="Beta-lactam/transpept"/>
</dbReference>
<dbReference type="Pfam" id="PF00905">
    <property type="entry name" value="Transpeptidase"/>
    <property type="match status" value="1"/>
</dbReference>
<keyword evidence="1" id="KW-1133">Transmembrane helix</keyword>
<feature type="domain" description="Penicillin binding protein A dimerisation" evidence="3">
    <location>
        <begin position="57"/>
        <end position="139"/>
    </location>
</feature>
<dbReference type="InterPro" id="IPR054120">
    <property type="entry name" value="PBPA_dimer"/>
</dbReference>
<dbReference type="Pfam" id="PF21922">
    <property type="entry name" value="PBP_dimer_2"/>
    <property type="match status" value="1"/>
</dbReference>
<dbReference type="EMBL" id="MKIE01000005">
    <property type="protein sequence ID" value="OHW62133.1"/>
    <property type="molecule type" value="Genomic_DNA"/>
</dbReference>
<organism evidence="4 5">
    <name type="scientific">Andreesenia angusta</name>
    <dbReference type="NCBI Taxonomy" id="39480"/>
    <lineage>
        <taxon>Bacteria</taxon>
        <taxon>Bacillati</taxon>
        <taxon>Bacillota</taxon>
        <taxon>Tissierellia</taxon>
        <taxon>Tissierellales</taxon>
        <taxon>Gottschalkiaceae</taxon>
        <taxon>Andreesenia</taxon>
    </lineage>
</organism>
<evidence type="ECO:0000313" key="5">
    <source>
        <dbReference type="Proteomes" id="UP000180254"/>
    </source>
</evidence>
<protein>
    <submittedName>
        <fullName evidence="4">Penicillin-binding protein A</fullName>
    </submittedName>
</protein>
<dbReference type="GO" id="GO:0005886">
    <property type="term" value="C:plasma membrane"/>
    <property type="evidence" value="ECO:0007669"/>
    <property type="project" value="TreeGrafter"/>
</dbReference>
<feature type="domain" description="Penicillin-binding protein transpeptidase" evidence="2">
    <location>
        <begin position="161"/>
        <end position="462"/>
    </location>
</feature>
<dbReference type="Gene3D" id="3.40.710.10">
    <property type="entry name" value="DD-peptidase/beta-lactamase superfamily"/>
    <property type="match status" value="1"/>
</dbReference>
<keyword evidence="1" id="KW-0812">Transmembrane</keyword>
<accession>A0A1S1V671</accession>